<dbReference type="EMBL" id="SACK01000010">
    <property type="protein sequence ID" value="RVT98048.1"/>
    <property type="molecule type" value="Genomic_DNA"/>
</dbReference>
<comment type="caution">
    <text evidence="1">The sequence shown here is derived from an EMBL/GenBank/DDBJ whole genome shotgun (WGS) entry which is preliminary data.</text>
</comment>
<keyword evidence="2" id="KW-1185">Reference proteome</keyword>
<name>A0A3S3TEP0_9SPHI</name>
<evidence type="ECO:0000313" key="1">
    <source>
        <dbReference type="EMBL" id="RVT98048.1"/>
    </source>
</evidence>
<proteinExistence type="predicted"/>
<reference evidence="1 2" key="1">
    <citation type="submission" date="2019-01" db="EMBL/GenBank/DDBJ databases">
        <authorList>
            <person name="Chen W.-M."/>
        </authorList>
    </citation>
    <scope>NUCLEOTIDE SEQUENCE [LARGE SCALE GENOMIC DNA]</scope>
    <source>
        <strain evidence="1 2">YBJ-36</strain>
    </source>
</reference>
<sequence>MSSAFVKEGEYQRLEDVSPTLNALMVYLTRENNGIRVYEKRNYYHQKQGRDVYEMTDGLSYARNDEGRWYIVWD</sequence>
<protein>
    <submittedName>
        <fullName evidence="1">Uncharacterized protein</fullName>
    </submittedName>
</protein>
<dbReference type="OrthoDB" id="675724at2"/>
<evidence type="ECO:0000313" key="2">
    <source>
        <dbReference type="Proteomes" id="UP000282759"/>
    </source>
</evidence>
<dbReference type="RefSeq" id="WP_127707675.1">
    <property type="nucleotide sequence ID" value="NZ_SACK01000010.1"/>
</dbReference>
<accession>A0A3S3TEP0</accession>
<dbReference type="Proteomes" id="UP000282759">
    <property type="component" value="Unassembled WGS sequence"/>
</dbReference>
<dbReference type="AlphaFoldDB" id="A0A3S3TEP0"/>
<organism evidence="1 2">
    <name type="scientific">Mucilaginibacter limnophilus</name>
    <dbReference type="NCBI Taxonomy" id="1932778"/>
    <lineage>
        <taxon>Bacteria</taxon>
        <taxon>Pseudomonadati</taxon>
        <taxon>Bacteroidota</taxon>
        <taxon>Sphingobacteriia</taxon>
        <taxon>Sphingobacteriales</taxon>
        <taxon>Sphingobacteriaceae</taxon>
        <taxon>Mucilaginibacter</taxon>
    </lineage>
</organism>
<gene>
    <name evidence="1" type="ORF">EOD41_18345</name>
</gene>